<feature type="compositionally biased region" description="Basic and acidic residues" evidence="1">
    <location>
        <begin position="1173"/>
        <end position="1183"/>
    </location>
</feature>
<feature type="compositionally biased region" description="Basic and acidic residues" evidence="1">
    <location>
        <begin position="1280"/>
        <end position="1299"/>
    </location>
</feature>
<evidence type="ECO:0000313" key="2">
    <source>
        <dbReference type="EMBL" id="PPQ69295.1"/>
    </source>
</evidence>
<sequence>MASSQALPEPMNAQTHHPKVKVAITLPDPTFVAGAHVSGKMEVECRADRGLGIGIMMVELFAIQGKSPQFQICSIPYLTFDCSELTSRDHSATSTFLHSRRLFQGEGLPPSNAVQAHPLPGDPPLPQHYYQARRGRSTFLFRIPVPASSPSAISFGSGLAKVRYELRASVGVFWKNEKRLVIDKHTIDVVESYPYDAVLSGGIPEAIVVGEGGKIWMQGRVLGSVVEAGGIACLELQVKNHSNKKNTGLTLALTRTLYLTGSATGQQLPAPVQISDTLTTVPFRGPEYIIPPGAEGIANLVFDVPRHARGVRGGTLDGEEGGDGPRHTESLFEIRCKVEVRLIMGMGSKDILLEVPVEIIHPLAMPPPEEIPAPYAHPYSAPDAPIPPASVNPSPYVDYNAYYPAPPLSPAPGAMPVPVPIPYLDPTQNQVWLPPPPSIPLSHTPVGYPYVPPSPSQREPYPPPVQPFADPYYAPQSPMQPQQSLSPPGVPVGSAAYIPRPSSAGPVASASQVIPPMVPGLPPPSSNPLLPLPEVSHAPVAVTGALEPEVGKGERASRIARQLRMSSRNRSVSPQSHRYPLPTSLLPVNESYVADTISVAATAGASSAAPSKPIRIRQLPQPPALSRADNLSLSPPMAEAVVHSPRPQLTPKHSFTRDPVLGTMSKSERVEELEKMADEVGKKIPDLSGDLPKEGSQPTAVTNGLGISEPKPSENGVDVNKTLPGPPVPTGKPLSALPSRARADQYFASQEPPVLETVPLPSDQTPPTPALLAVLPSRRAERNELKVESGLDALERRLLAEVGTRKFDTSKDQRPGLKSILPIDTDLSPRRTAAIPIPIKSPEPLHDSAISSLTLAGGLAGDESDGEFDGRTHRAGSKGGSVDELDGVNGLHRHMRQKAEVGTPTKLMGMDREVQERGRQYDSSDEQEKGKGKEKSKEGRSSGKKKDRSAAKGRVAAWLGGIDPDVPPQEQVIPPSPSVLRNIPSPFEQTDDALFDGPSTSSGPVADQVQGIAPENEPQNGLSAAPNPRSSGFVSIATLKRETIQARPLIARDATVVEEARRVQNIWSSNEKTPVIPPQSTPLFLRGHPSAPAPMSIRTDRRVSPPSRKPPVPPDPKTKPLSYSAAARNGQKQDVSKAPTVTQPSPSSPNKTPPRKVLQAARTQALFPSSKPADPEVKYDVRSARGGRGGKVTAVANLWASGAISNREAKEKEVPKRLNTVVETPTPSSSQPPRTERKLFSAAVMTPAPPKQAPVASGSGAKVLKPATGSGVNASSVAEAQRRPDILDLHRESKPEPKPLPRKIPSATNLAPLRPAILQSGKGSQSSDALAQKRPATAMSSPYSLHGKVTPNSLSTPSSSEPNKLHNLVVKGVKPVIKGTSNPVAAVVSSSHAVPTLSSTASLARPASQNLAGPKNPRPIKLPALLSTPTLSSTSAPEPPRPVSPSKPTDLAFGQARLRDLIKKYQGQGQKT</sequence>
<keyword evidence="3" id="KW-1185">Reference proteome</keyword>
<feature type="region of interest" description="Disordered" evidence="1">
    <location>
        <begin position="638"/>
        <end position="660"/>
    </location>
</feature>
<feature type="region of interest" description="Disordered" evidence="1">
    <location>
        <begin position="1209"/>
        <end position="1363"/>
    </location>
</feature>
<evidence type="ECO:0000313" key="3">
    <source>
        <dbReference type="Proteomes" id="UP000284706"/>
    </source>
</evidence>
<comment type="caution">
    <text evidence="2">The sequence shown here is derived from an EMBL/GenBank/DDBJ whole genome shotgun (WGS) entry which is preliminary data.</text>
</comment>
<dbReference type="STRING" id="231916.A0A409VSN6"/>
<evidence type="ECO:0008006" key="4">
    <source>
        <dbReference type="Google" id="ProtNLM"/>
    </source>
</evidence>
<evidence type="ECO:0000256" key="1">
    <source>
        <dbReference type="SAM" id="MobiDB-lite"/>
    </source>
</evidence>
<feature type="region of interest" description="Disordered" evidence="1">
    <location>
        <begin position="1065"/>
        <end position="1188"/>
    </location>
</feature>
<feature type="compositionally biased region" description="Polar residues" evidence="1">
    <location>
        <begin position="1017"/>
        <end position="1029"/>
    </location>
</feature>
<protein>
    <recommendedName>
        <fullName evidence="4">Arrestin-like N-terminal domain-containing protein</fullName>
    </recommendedName>
</protein>
<name>A0A409VSN6_9AGAR</name>
<feature type="compositionally biased region" description="Low complexity" evidence="1">
    <location>
        <begin position="1220"/>
        <end position="1233"/>
    </location>
</feature>
<dbReference type="Proteomes" id="UP000284706">
    <property type="component" value="Unassembled WGS sequence"/>
</dbReference>
<dbReference type="OrthoDB" id="298939at2759"/>
<feature type="region of interest" description="Disordered" evidence="1">
    <location>
        <begin position="683"/>
        <end position="716"/>
    </location>
</feature>
<feature type="compositionally biased region" description="Basic and acidic residues" evidence="1">
    <location>
        <begin position="909"/>
        <end position="941"/>
    </location>
</feature>
<feature type="compositionally biased region" description="Polar residues" evidence="1">
    <location>
        <begin position="1350"/>
        <end position="1362"/>
    </location>
</feature>
<accession>A0A409VSN6</accession>
<reference evidence="2 3" key="1">
    <citation type="journal article" date="2018" name="Evol. Lett.">
        <title>Horizontal gene cluster transfer increased hallucinogenic mushroom diversity.</title>
        <authorList>
            <person name="Reynolds H.T."/>
            <person name="Vijayakumar V."/>
            <person name="Gluck-Thaler E."/>
            <person name="Korotkin H.B."/>
            <person name="Matheny P.B."/>
            <person name="Slot J.C."/>
        </authorList>
    </citation>
    <scope>NUCLEOTIDE SEQUENCE [LARGE SCALE GENOMIC DNA]</scope>
    <source>
        <strain evidence="2 3">SRW20</strain>
    </source>
</reference>
<dbReference type="EMBL" id="NHYE01005576">
    <property type="protein sequence ID" value="PPQ69295.1"/>
    <property type="molecule type" value="Genomic_DNA"/>
</dbReference>
<feature type="compositionally biased region" description="Low complexity" evidence="1">
    <location>
        <begin position="1422"/>
        <end position="1436"/>
    </location>
</feature>
<gene>
    <name evidence="2" type="ORF">CVT26_001613</name>
</gene>
<feature type="region of interest" description="Disordered" evidence="1">
    <location>
        <begin position="808"/>
        <end position="830"/>
    </location>
</feature>
<proteinExistence type="predicted"/>
<dbReference type="InParanoid" id="A0A409VSN6"/>
<feature type="region of interest" description="Disordered" evidence="1">
    <location>
        <begin position="1398"/>
        <end position="1454"/>
    </location>
</feature>
<feature type="compositionally biased region" description="Polar residues" evidence="1">
    <location>
        <begin position="1139"/>
        <end position="1150"/>
    </location>
</feature>
<organism evidence="2 3">
    <name type="scientific">Gymnopilus dilepis</name>
    <dbReference type="NCBI Taxonomy" id="231916"/>
    <lineage>
        <taxon>Eukaryota</taxon>
        <taxon>Fungi</taxon>
        <taxon>Dikarya</taxon>
        <taxon>Basidiomycota</taxon>
        <taxon>Agaricomycotina</taxon>
        <taxon>Agaricomycetes</taxon>
        <taxon>Agaricomycetidae</taxon>
        <taxon>Agaricales</taxon>
        <taxon>Agaricineae</taxon>
        <taxon>Hymenogastraceae</taxon>
        <taxon>Gymnopilus</taxon>
    </lineage>
</organism>
<feature type="compositionally biased region" description="Polar residues" evidence="1">
    <location>
        <begin position="1398"/>
        <end position="1411"/>
    </location>
</feature>
<feature type="region of interest" description="Disordered" evidence="1">
    <location>
        <begin position="856"/>
        <end position="1029"/>
    </location>
</feature>